<evidence type="ECO:0000313" key="1">
    <source>
        <dbReference type="EMBL" id="GEZ96400.1"/>
    </source>
</evidence>
<dbReference type="EMBL" id="BKCJ010348482">
    <property type="protein sequence ID" value="GEZ96400.1"/>
    <property type="molecule type" value="Genomic_DNA"/>
</dbReference>
<sequence>MPEHQSDILVISTVTMEILLKPTSSKLLVGDVKDSLWIELDYSLRQILHPNSLETIIQSSSNIIEHESSWIGVSGVSFLAFEIGSVCIRLYVESKAFFDSEIGQLSLNQKKQHVFNVLNAKPLEIAFFGFIEPVIISTHSDPILMLVVMPFDNLKFGNGDDSTFGVDISSIFPVDRKTIELLTFAPSMRDSPERLKLAQV</sequence>
<organism evidence="1">
    <name type="scientific">Tanacetum cinerariifolium</name>
    <name type="common">Dalmatian daisy</name>
    <name type="synonym">Chrysanthemum cinerariifolium</name>
    <dbReference type="NCBI Taxonomy" id="118510"/>
    <lineage>
        <taxon>Eukaryota</taxon>
        <taxon>Viridiplantae</taxon>
        <taxon>Streptophyta</taxon>
        <taxon>Embryophyta</taxon>
        <taxon>Tracheophyta</taxon>
        <taxon>Spermatophyta</taxon>
        <taxon>Magnoliopsida</taxon>
        <taxon>eudicotyledons</taxon>
        <taxon>Gunneridae</taxon>
        <taxon>Pentapetalae</taxon>
        <taxon>asterids</taxon>
        <taxon>campanulids</taxon>
        <taxon>Asterales</taxon>
        <taxon>Asteraceae</taxon>
        <taxon>Asteroideae</taxon>
        <taxon>Anthemideae</taxon>
        <taxon>Anthemidinae</taxon>
        <taxon>Tanacetum</taxon>
    </lineage>
</organism>
<feature type="non-terminal residue" evidence="1">
    <location>
        <position position="200"/>
    </location>
</feature>
<protein>
    <submittedName>
        <fullName evidence="1">Uncharacterized protein</fullName>
    </submittedName>
</protein>
<dbReference type="AlphaFoldDB" id="A0A699IYI6"/>
<proteinExistence type="predicted"/>
<name>A0A699IYI6_TANCI</name>
<reference evidence="1" key="1">
    <citation type="journal article" date="2019" name="Sci. Rep.">
        <title>Draft genome of Tanacetum cinerariifolium, the natural source of mosquito coil.</title>
        <authorList>
            <person name="Yamashiro T."/>
            <person name="Shiraishi A."/>
            <person name="Satake H."/>
            <person name="Nakayama K."/>
        </authorList>
    </citation>
    <scope>NUCLEOTIDE SEQUENCE</scope>
</reference>
<accession>A0A699IYI6</accession>
<comment type="caution">
    <text evidence="1">The sequence shown here is derived from an EMBL/GenBank/DDBJ whole genome shotgun (WGS) entry which is preliminary data.</text>
</comment>
<gene>
    <name evidence="1" type="ORF">Tci_568373</name>
</gene>